<dbReference type="OrthoDB" id="1357022at2759"/>
<dbReference type="PANTHER" id="PTHR11017">
    <property type="entry name" value="LEUCINE-RICH REPEAT-CONTAINING PROTEIN"/>
    <property type="match status" value="1"/>
</dbReference>
<dbReference type="InterPro" id="IPR042197">
    <property type="entry name" value="Apaf_helical"/>
</dbReference>
<dbReference type="Proteomes" id="UP000516437">
    <property type="component" value="Unassembled WGS sequence"/>
</dbReference>
<dbReference type="AlphaFoldDB" id="A0A6A1UID2"/>
<proteinExistence type="predicted"/>
<dbReference type="GO" id="GO:0006952">
    <property type="term" value="P:defense response"/>
    <property type="evidence" value="ECO:0007669"/>
    <property type="project" value="UniProtKB-KW"/>
</dbReference>
<dbReference type="InterPro" id="IPR058192">
    <property type="entry name" value="WHD_ROQ1-like"/>
</dbReference>
<sequence>MVLPIFYDVDPSEVRKLEGSFGEALTMHEEKFNDNMETVRRWKGALQEVASLSGWHLSNRHEPEFIQTIVKEISNHSNRTFLNVAKHPVGLDSHIHAVSTLLSLGCDDVGMIGVHGIGGIGKTTIAKAVYNLIANQFEVSSFLANIREISEQYGLVQLQERLLYEISGDSDLKLGNVDRGIMVIRDRLCNKKVLLVLDDVDNLKQLEKLAGDKKWFGPGSRVIITTRDQHILVAHGVETIYKVPKLSHDDALQLFSWNAFKKSFPAKDYEDFANSAVRYAKGLPLALVVLGSFLYGRKESEWESTICRLEKSLNKEVYEILKISFDGLEDHEKAIFLDIACFFTGDDSDYVTKILQGCDFHPVIGIAVLIEKSLLSIEKNKLQMHSLLQLMGRHIVHQESPELGKRSRLWFHDDVLRVLTERD</sequence>
<evidence type="ECO:0000313" key="6">
    <source>
        <dbReference type="Proteomes" id="UP000516437"/>
    </source>
</evidence>
<gene>
    <name evidence="5" type="ORF">CJ030_MR0G007895</name>
</gene>
<dbReference type="Gene3D" id="3.40.50.10140">
    <property type="entry name" value="Toll/interleukin-1 receptor homology (TIR) domain"/>
    <property type="match status" value="1"/>
</dbReference>
<dbReference type="InterPro" id="IPR044974">
    <property type="entry name" value="Disease_R_plants"/>
</dbReference>
<evidence type="ECO:0000256" key="2">
    <source>
        <dbReference type="ARBA" id="ARBA00022737"/>
    </source>
</evidence>
<dbReference type="InterPro" id="IPR035897">
    <property type="entry name" value="Toll_tir_struct_dom_sf"/>
</dbReference>
<protein>
    <submittedName>
        <fullName evidence="5">TMV resistance protein N</fullName>
    </submittedName>
</protein>
<keyword evidence="2" id="KW-0677">Repeat</keyword>
<keyword evidence="1" id="KW-0433">Leucine-rich repeat</keyword>
<dbReference type="SUPFAM" id="SSF46785">
    <property type="entry name" value="Winged helix' DNA-binding domain"/>
    <property type="match status" value="1"/>
</dbReference>
<dbReference type="Gene3D" id="1.10.8.430">
    <property type="entry name" value="Helical domain of apoptotic protease-activating factors"/>
    <property type="match status" value="1"/>
</dbReference>
<accession>A0A6A1UID2</accession>
<evidence type="ECO:0000256" key="3">
    <source>
        <dbReference type="ARBA" id="ARBA00022821"/>
    </source>
</evidence>
<organism evidence="5 6">
    <name type="scientific">Morella rubra</name>
    <name type="common">Chinese bayberry</name>
    <dbReference type="NCBI Taxonomy" id="262757"/>
    <lineage>
        <taxon>Eukaryota</taxon>
        <taxon>Viridiplantae</taxon>
        <taxon>Streptophyta</taxon>
        <taxon>Embryophyta</taxon>
        <taxon>Tracheophyta</taxon>
        <taxon>Spermatophyta</taxon>
        <taxon>Magnoliopsida</taxon>
        <taxon>eudicotyledons</taxon>
        <taxon>Gunneridae</taxon>
        <taxon>Pentapetalae</taxon>
        <taxon>rosids</taxon>
        <taxon>fabids</taxon>
        <taxon>Fagales</taxon>
        <taxon>Myricaceae</taxon>
        <taxon>Morella</taxon>
    </lineage>
</organism>
<dbReference type="Pfam" id="PF01582">
    <property type="entry name" value="TIR"/>
    <property type="match status" value="1"/>
</dbReference>
<dbReference type="Pfam" id="PF00931">
    <property type="entry name" value="NB-ARC"/>
    <property type="match status" value="1"/>
</dbReference>
<dbReference type="InterPro" id="IPR027417">
    <property type="entry name" value="P-loop_NTPase"/>
</dbReference>
<dbReference type="InterPro" id="IPR002182">
    <property type="entry name" value="NB-ARC"/>
</dbReference>
<dbReference type="InterPro" id="IPR000157">
    <property type="entry name" value="TIR_dom"/>
</dbReference>
<evidence type="ECO:0000259" key="4">
    <source>
        <dbReference type="PROSITE" id="PS50104"/>
    </source>
</evidence>
<dbReference type="FunFam" id="1.10.8.430:FF:000002">
    <property type="entry name" value="Disease resistance protein (TIR-NBS-LRR class)"/>
    <property type="match status" value="1"/>
</dbReference>
<dbReference type="PRINTS" id="PR00364">
    <property type="entry name" value="DISEASERSIST"/>
</dbReference>
<dbReference type="PROSITE" id="PS50104">
    <property type="entry name" value="TIR"/>
    <property type="match status" value="1"/>
</dbReference>
<dbReference type="PANTHER" id="PTHR11017:SF559">
    <property type="entry name" value="DISEASE RESISTANCE PROTEIN CHL1"/>
    <property type="match status" value="1"/>
</dbReference>
<feature type="domain" description="TIR" evidence="4">
    <location>
        <begin position="1"/>
        <end position="77"/>
    </location>
</feature>
<dbReference type="SUPFAM" id="SSF52200">
    <property type="entry name" value="Toll/Interleukin receptor TIR domain"/>
    <property type="match status" value="1"/>
</dbReference>
<comment type="caution">
    <text evidence="5">The sequence shown here is derived from an EMBL/GenBank/DDBJ whole genome shotgun (WGS) entry which is preliminary data.</text>
</comment>
<reference evidence="5 6" key="1">
    <citation type="journal article" date="2019" name="Plant Biotechnol. J.">
        <title>The red bayberry genome and genetic basis of sex determination.</title>
        <authorList>
            <person name="Jia H.M."/>
            <person name="Jia H.J."/>
            <person name="Cai Q.L."/>
            <person name="Wang Y."/>
            <person name="Zhao H.B."/>
            <person name="Yang W.F."/>
            <person name="Wang G.Y."/>
            <person name="Li Y.H."/>
            <person name="Zhan D.L."/>
            <person name="Shen Y.T."/>
            <person name="Niu Q.F."/>
            <person name="Chang L."/>
            <person name="Qiu J."/>
            <person name="Zhao L."/>
            <person name="Xie H.B."/>
            <person name="Fu W.Y."/>
            <person name="Jin J."/>
            <person name="Li X.W."/>
            <person name="Jiao Y."/>
            <person name="Zhou C.C."/>
            <person name="Tu T."/>
            <person name="Chai C.Y."/>
            <person name="Gao J.L."/>
            <person name="Fan L.J."/>
            <person name="van de Weg E."/>
            <person name="Wang J.Y."/>
            <person name="Gao Z.S."/>
        </authorList>
    </citation>
    <scope>NUCLEOTIDE SEQUENCE [LARGE SCALE GENOMIC DNA]</scope>
    <source>
        <tissue evidence="5">Leaves</tissue>
    </source>
</reference>
<evidence type="ECO:0000313" key="5">
    <source>
        <dbReference type="EMBL" id="KAB1200185.1"/>
    </source>
</evidence>
<dbReference type="InterPro" id="IPR036390">
    <property type="entry name" value="WH_DNA-bd_sf"/>
</dbReference>
<evidence type="ECO:0000256" key="1">
    <source>
        <dbReference type="ARBA" id="ARBA00022614"/>
    </source>
</evidence>
<dbReference type="SUPFAM" id="SSF52540">
    <property type="entry name" value="P-loop containing nucleoside triphosphate hydrolases"/>
    <property type="match status" value="1"/>
</dbReference>
<keyword evidence="3" id="KW-0611">Plant defense</keyword>
<name>A0A6A1UID2_9ROSI</name>
<dbReference type="EMBL" id="RXIC02000204">
    <property type="protein sequence ID" value="KAB1200185.1"/>
    <property type="molecule type" value="Genomic_DNA"/>
</dbReference>
<dbReference type="Pfam" id="PF23282">
    <property type="entry name" value="WHD_ROQ1"/>
    <property type="match status" value="1"/>
</dbReference>
<keyword evidence="6" id="KW-1185">Reference proteome</keyword>
<dbReference type="GO" id="GO:0007165">
    <property type="term" value="P:signal transduction"/>
    <property type="evidence" value="ECO:0007669"/>
    <property type="project" value="InterPro"/>
</dbReference>
<dbReference type="GO" id="GO:0043531">
    <property type="term" value="F:ADP binding"/>
    <property type="evidence" value="ECO:0007669"/>
    <property type="project" value="InterPro"/>
</dbReference>
<dbReference type="Gene3D" id="3.40.50.300">
    <property type="entry name" value="P-loop containing nucleotide triphosphate hydrolases"/>
    <property type="match status" value="1"/>
</dbReference>